<dbReference type="PROSITE" id="PS01241">
    <property type="entry name" value="LINK_1"/>
    <property type="match status" value="1"/>
</dbReference>
<proteinExistence type="predicted"/>
<dbReference type="InterPro" id="IPR036179">
    <property type="entry name" value="Ig-like_dom_sf"/>
</dbReference>
<dbReference type="InterPro" id="IPR000538">
    <property type="entry name" value="Link_dom"/>
</dbReference>
<evidence type="ECO:0000256" key="2">
    <source>
        <dbReference type="ARBA" id="ARBA00022525"/>
    </source>
</evidence>
<feature type="disulfide bond" evidence="5">
    <location>
        <begin position="214"/>
        <end position="235"/>
    </location>
</feature>
<dbReference type="InterPro" id="IPR016186">
    <property type="entry name" value="C-type_lectin-like/link_sf"/>
</dbReference>
<evidence type="ECO:0000256" key="5">
    <source>
        <dbReference type="PROSITE-ProRule" id="PRU00323"/>
    </source>
</evidence>
<feature type="domain" description="Link" evidence="7">
    <location>
        <begin position="268"/>
        <end position="360"/>
    </location>
</feature>
<name>A0ABV0UD98_9TELE</name>
<dbReference type="InterPro" id="IPR013783">
    <property type="entry name" value="Ig-like_fold"/>
</dbReference>
<evidence type="ECO:0000259" key="7">
    <source>
        <dbReference type="PROSITE" id="PS50963"/>
    </source>
</evidence>
<keyword evidence="4 5" id="KW-1015">Disulfide bond</keyword>
<dbReference type="CDD" id="cd03518">
    <property type="entry name" value="Link_domain_HAPLN_module_1"/>
    <property type="match status" value="1"/>
</dbReference>
<feature type="domain" description="Ig-like" evidence="6">
    <location>
        <begin position="50"/>
        <end position="159"/>
    </location>
</feature>
<organism evidence="8 9">
    <name type="scientific">Ilyodon furcidens</name>
    <name type="common">goldbreast splitfin</name>
    <dbReference type="NCBI Taxonomy" id="33524"/>
    <lineage>
        <taxon>Eukaryota</taxon>
        <taxon>Metazoa</taxon>
        <taxon>Chordata</taxon>
        <taxon>Craniata</taxon>
        <taxon>Vertebrata</taxon>
        <taxon>Euteleostomi</taxon>
        <taxon>Actinopterygii</taxon>
        <taxon>Neopterygii</taxon>
        <taxon>Teleostei</taxon>
        <taxon>Neoteleostei</taxon>
        <taxon>Acanthomorphata</taxon>
        <taxon>Ovalentaria</taxon>
        <taxon>Atherinomorphae</taxon>
        <taxon>Cyprinodontiformes</taxon>
        <taxon>Goodeidae</taxon>
        <taxon>Ilyodon</taxon>
    </lineage>
</organism>
<evidence type="ECO:0000256" key="3">
    <source>
        <dbReference type="ARBA" id="ARBA00022737"/>
    </source>
</evidence>
<reference evidence="8 9" key="1">
    <citation type="submission" date="2021-06" db="EMBL/GenBank/DDBJ databases">
        <authorList>
            <person name="Palmer J.M."/>
        </authorList>
    </citation>
    <scope>NUCLEOTIDE SEQUENCE [LARGE SCALE GENOMIC DNA]</scope>
    <source>
        <strain evidence="9">if_2019</strain>
        <tissue evidence="8">Muscle</tissue>
    </source>
</reference>
<keyword evidence="9" id="KW-1185">Reference proteome</keyword>
<dbReference type="Pfam" id="PF00193">
    <property type="entry name" value="Xlink"/>
    <property type="match status" value="2"/>
</dbReference>
<gene>
    <name evidence="8" type="primary">HAPLN1_1</name>
    <name evidence="8" type="ORF">ILYODFUR_004251</name>
</gene>
<dbReference type="PROSITE" id="PS50963">
    <property type="entry name" value="LINK_2"/>
    <property type="match status" value="2"/>
</dbReference>
<comment type="caution">
    <text evidence="5">Lacks conserved residue(s) required for the propagation of feature annotation.</text>
</comment>
<dbReference type="Gene3D" id="2.60.40.10">
    <property type="entry name" value="Immunoglobulins"/>
    <property type="match status" value="1"/>
</dbReference>
<dbReference type="PANTHER" id="PTHR22804">
    <property type="entry name" value="AGGRECAN/VERSICAN PROTEOGLYCAN"/>
    <property type="match status" value="1"/>
</dbReference>
<evidence type="ECO:0000313" key="8">
    <source>
        <dbReference type="EMBL" id="MEQ2243160.1"/>
    </source>
</evidence>
<dbReference type="SMART" id="SM00445">
    <property type="entry name" value="LINK"/>
    <property type="match status" value="2"/>
</dbReference>
<protein>
    <submittedName>
        <fullName evidence="8">Hyaluronan and proteoglycan link protein 1</fullName>
    </submittedName>
</protein>
<dbReference type="InterPro" id="IPR016187">
    <property type="entry name" value="CTDL_fold"/>
</dbReference>
<keyword evidence="2" id="KW-0964">Secreted</keyword>
<dbReference type="SUPFAM" id="SSF48726">
    <property type="entry name" value="Immunoglobulin"/>
    <property type="match status" value="1"/>
</dbReference>
<evidence type="ECO:0000259" key="6">
    <source>
        <dbReference type="PROSITE" id="PS50835"/>
    </source>
</evidence>
<dbReference type="CDD" id="cd03519">
    <property type="entry name" value="Link_domain_HAPLN_module_2"/>
    <property type="match status" value="1"/>
</dbReference>
<dbReference type="PANTHER" id="PTHR22804:SF58">
    <property type="entry name" value="HYALURONAN AND PROTEOGLYCAN LINK PROTEIN 1 ISOFORM 1 PRECURSOR"/>
    <property type="match status" value="1"/>
</dbReference>
<dbReference type="InterPro" id="IPR003599">
    <property type="entry name" value="Ig_sub"/>
</dbReference>
<accession>A0ABV0UD98</accession>
<dbReference type="EMBL" id="JAHRIQ010069743">
    <property type="protein sequence ID" value="MEQ2243160.1"/>
    <property type="molecule type" value="Genomic_DNA"/>
</dbReference>
<evidence type="ECO:0000256" key="4">
    <source>
        <dbReference type="ARBA" id="ARBA00023157"/>
    </source>
</evidence>
<evidence type="ECO:0000256" key="1">
    <source>
        <dbReference type="ARBA" id="ARBA00004613"/>
    </source>
</evidence>
<dbReference type="InterPro" id="IPR007110">
    <property type="entry name" value="Ig-like_dom"/>
</dbReference>
<dbReference type="InterPro" id="IPR050691">
    <property type="entry name" value="Hyaluronan_bind_Proteoglycan"/>
</dbReference>
<dbReference type="SMART" id="SM00409">
    <property type="entry name" value="IG"/>
    <property type="match status" value="1"/>
</dbReference>
<dbReference type="SUPFAM" id="SSF56436">
    <property type="entry name" value="C-type lectin-like"/>
    <property type="match status" value="2"/>
</dbReference>
<dbReference type="PRINTS" id="PR01265">
    <property type="entry name" value="LINKMODULE"/>
</dbReference>
<dbReference type="InterPro" id="IPR013106">
    <property type="entry name" value="Ig_V-set"/>
</dbReference>
<dbReference type="Gene3D" id="3.10.100.10">
    <property type="entry name" value="Mannose-Binding Protein A, subunit A"/>
    <property type="match status" value="2"/>
</dbReference>
<dbReference type="Pfam" id="PF07686">
    <property type="entry name" value="V-set"/>
    <property type="match status" value="1"/>
</dbReference>
<comment type="subcellular location">
    <subcellularLocation>
        <location evidence="1">Secreted</location>
    </subcellularLocation>
</comment>
<feature type="disulfide bond" evidence="5">
    <location>
        <begin position="313"/>
        <end position="334"/>
    </location>
</feature>
<evidence type="ECO:0000313" key="9">
    <source>
        <dbReference type="Proteomes" id="UP001482620"/>
    </source>
</evidence>
<comment type="caution">
    <text evidence="8">The sequence shown here is derived from an EMBL/GenBank/DDBJ whole genome shotgun (WGS) entry which is preliminary data.</text>
</comment>
<feature type="domain" description="Link" evidence="7">
    <location>
        <begin position="168"/>
        <end position="263"/>
    </location>
</feature>
<keyword evidence="3" id="KW-0677">Repeat</keyword>
<dbReference type="Proteomes" id="UP001482620">
    <property type="component" value="Unassembled WGS sequence"/>
</dbReference>
<sequence>MVGPLGDGLASLIRAWPSRVLQGATQPPGALRQVPTPRLAPGAYCQMASPSSPKLVKTEVGGNVTLPCKFESENSFFFSSLKVTWTKVAEDESQNEDVLLSIGLHKRTYGNFENRAFLVNLEGGDSSLVLTEVSMEDMGRYRCEVIDGMEDIIQDVILEVENGLTEGVVFPYSPHRGRYNLNFDDAVQTCASQDAVIASFDQLLEAWKDGLDWCNAGWLSDGTVQYPITKPRQPCGGTNSNPGVRNYGHRNKKMSRFDVFCYASKLKGHFYWLVQPDRLSYDEAVQACRDDNAEIAKVGHMYAAWKLEAYDRCDAGWLADGSVRYPISRPRKNCSPTEAAVRFVAFPDKKVKSYGVYCFKAYQ</sequence>
<dbReference type="PROSITE" id="PS50835">
    <property type="entry name" value="IG_LIKE"/>
    <property type="match status" value="1"/>
</dbReference>